<reference evidence="3 4" key="1">
    <citation type="journal article" date="2013" name="Curr. Biol.">
        <title>The Genome of the Foraminiferan Reticulomyxa filosa.</title>
        <authorList>
            <person name="Glockner G."/>
            <person name="Hulsmann N."/>
            <person name="Schleicher M."/>
            <person name="Noegel A.A."/>
            <person name="Eichinger L."/>
            <person name="Gallinger C."/>
            <person name="Pawlowski J."/>
            <person name="Sierra R."/>
            <person name="Euteneuer U."/>
            <person name="Pillet L."/>
            <person name="Moustafa A."/>
            <person name="Platzer M."/>
            <person name="Groth M."/>
            <person name="Szafranski K."/>
            <person name="Schliwa M."/>
        </authorList>
    </citation>
    <scope>NUCLEOTIDE SEQUENCE [LARGE SCALE GENOMIC DNA]</scope>
</reference>
<dbReference type="OrthoDB" id="4953at2759"/>
<evidence type="ECO:0000256" key="1">
    <source>
        <dbReference type="ARBA" id="ARBA00022723"/>
    </source>
</evidence>
<keyword evidence="1" id="KW-0479">Metal-binding</keyword>
<gene>
    <name evidence="3" type="ORF">RFI_33881</name>
</gene>
<feature type="non-terminal residue" evidence="3">
    <location>
        <position position="1"/>
    </location>
</feature>
<dbReference type="InterPro" id="IPR011249">
    <property type="entry name" value="Metalloenz_LuxS/M16"/>
</dbReference>
<dbReference type="AlphaFoldDB" id="X6LPI3"/>
<dbReference type="PANTHER" id="PTHR43690:SF18">
    <property type="entry name" value="INSULIN-DEGRADING ENZYME-RELATED"/>
    <property type="match status" value="1"/>
</dbReference>
<comment type="caution">
    <text evidence="3">The sequence shown here is derived from an EMBL/GenBank/DDBJ whole genome shotgun (WGS) entry which is preliminary data.</text>
</comment>
<evidence type="ECO:0000313" key="4">
    <source>
        <dbReference type="Proteomes" id="UP000023152"/>
    </source>
</evidence>
<dbReference type="Gene3D" id="3.30.830.10">
    <property type="entry name" value="Metalloenzyme, LuxS/M16 peptidase-like"/>
    <property type="match status" value="2"/>
</dbReference>
<accession>X6LPI3</accession>
<organism evidence="3 4">
    <name type="scientific">Reticulomyxa filosa</name>
    <dbReference type="NCBI Taxonomy" id="46433"/>
    <lineage>
        <taxon>Eukaryota</taxon>
        <taxon>Sar</taxon>
        <taxon>Rhizaria</taxon>
        <taxon>Retaria</taxon>
        <taxon>Foraminifera</taxon>
        <taxon>Monothalamids</taxon>
        <taxon>Reticulomyxidae</taxon>
        <taxon>Reticulomyxa</taxon>
    </lineage>
</organism>
<dbReference type="Pfam" id="PF16187">
    <property type="entry name" value="Peptidase_M16_M"/>
    <property type="match status" value="1"/>
</dbReference>
<feature type="non-terminal residue" evidence="3">
    <location>
        <position position="340"/>
    </location>
</feature>
<dbReference type="PANTHER" id="PTHR43690">
    <property type="entry name" value="NARDILYSIN"/>
    <property type="match status" value="1"/>
</dbReference>
<sequence>FRVSISLTPEGLKNWEYVVEIVYRYIAKMKELKDERWAEYWDERKKVKAMNFAFKSKESPYDYATNLAQCAHQYPLDHLLECINGLFFKCDTVICRFQIKLYFVCMYDQIVKHFFFFFLYCFVKWLEIGEAFLKVFEHRQLLGSIKCKETEKWYGTSYQRISLTSEQLKRWKELEPNKYSELLFTPPPNPYIADDFSLFCEKSNNKQTTQTTKTEPLDEKEFNENWLGEPPQIIFSTDQMRLWFKMDEYFKQPKLGVKFKIISPHAANSCANQMLTTLLFLCFQDVMSELTYTFTEASLSSYAAFDNVSGINVDFFGYNQKLPALVETVLSKLGNFELSE</sequence>
<feature type="domain" description="Peptidase M16 middle/third" evidence="2">
    <location>
        <begin position="143"/>
        <end position="339"/>
    </location>
</feature>
<evidence type="ECO:0000313" key="3">
    <source>
        <dbReference type="EMBL" id="ETO03524.1"/>
    </source>
</evidence>
<dbReference type="GO" id="GO:0046872">
    <property type="term" value="F:metal ion binding"/>
    <property type="evidence" value="ECO:0007669"/>
    <property type="project" value="UniProtKB-KW"/>
</dbReference>
<dbReference type="InterPro" id="IPR032632">
    <property type="entry name" value="Peptidase_M16_M"/>
</dbReference>
<dbReference type="Proteomes" id="UP000023152">
    <property type="component" value="Unassembled WGS sequence"/>
</dbReference>
<proteinExistence type="predicted"/>
<name>X6LPI3_RETFI</name>
<dbReference type="EMBL" id="ASPP01033064">
    <property type="protein sequence ID" value="ETO03524.1"/>
    <property type="molecule type" value="Genomic_DNA"/>
</dbReference>
<dbReference type="InterPro" id="IPR050626">
    <property type="entry name" value="Peptidase_M16"/>
</dbReference>
<evidence type="ECO:0000259" key="2">
    <source>
        <dbReference type="Pfam" id="PF16187"/>
    </source>
</evidence>
<dbReference type="SUPFAM" id="SSF63411">
    <property type="entry name" value="LuxS/MPP-like metallohydrolase"/>
    <property type="match status" value="2"/>
</dbReference>
<keyword evidence="4" id="KW-1185">Reference proteome</keyword>
<protein>
    <recommendedName>
        <fullName evidence="2">Peptidase M16 middle/third domain-containing protein</fullName>
    </recommendedName>
</protein>